<evidence type="ECO:0000259" key="3">
    <source>
        <dbReference type="Pfam" id="PF01103"/>
    </source>
</evidence>
<dbReference type="SMR" id="Q86ZP2"/>
<dbReference type="AlphaFoldDB" id="Q86ZP2"/>
<comment type="subcellular location">
    <subcellularLocation>
        <location evidence="1">Membrane</location>
    </subcellularLocation>
</comment>
<protein>
    <submittedName>
        <fullName evidence="4">Flammulin 1</fullName>
    </submittedName>
</protein>
<dbReference type="InterPro" id="IPR000184">
    <property type="entry name" value="Bac_surfAg_D15"/>
</dbReference>
<proteinExistence type="evidence at transcript level"/>
<evidence type="ECO:0000256" key="2">
    <source>
        <dbReference type="ARBA" id="ARBA00023136"/>
    </source>
</evidence>
<organism evidence="4">
    <name type="scientific">Flammulina velutipes</name>
    <name type="common">Agaricus velutipes</name>
    <dbReference type="NCBI Taxonomy" id="38945"/>
    <lineage>
        <taxon>Eukaryota</taxon>
        <taxon>Fungi</taxon>
        <taxon>Dikarya</taxon>
        <taxon>Basidiomycota</taxon>
        <taxon>Agaricomycotina</taxon>
        <taxon>Agaricomycetes</taxon>
        <taxon>Agaricomycetidae</taxon>
        <taxon>Agaricales</taxon>
        <taxon>Marasmiineae</taxon>
        <taxon>Physalacriaceae</taxon>
        <taxon>Flammulina</taxon>
    </lineage>
</organism>
<dbReference type="GO" id="GO:0019867">
    <property type="term" value="C:outer membrane"/>
    <property type="evidence" value="ECO:0007669"/>
    <property type="project" value="InterPro"/>
</dbReference>
<dbReference type="EMBL" id="AY279552">
    <property type="protein sequence ID" value="AAP33386.1"/>
    <property type="molecule type" value="mRNA"/>
</dbReference>
<keyword evidence="2" id="KW-0472">Membrane</keyword>
<evidence type="ECO:0000256" key="1">
    <source>
        <dbReference type="ARBA" id="ARBA00004370"/>
    </source>
</evidence>
<reference evidence="4" key="1">
    <citation type="submission" date="2003-04" db="EMBL/GenBank/DDBJ databases">
        <authorList>
            <person name="Zhou K."/>
        </authorList>
    </citation>
    <scope>NUCLEOTIDE SEQUENCE</scope>
</reference>
<evidence type="ECO:0000313" key="4">
    <source>
        <dbReference type="EMBL" id="AAP33386.1"/>
    </source>
</evidence>
<dbReference type="Gene3D" id="2.40.160.50">
    <property type="entry name" value="membrane protein fhac: a member of the omp85/tpsb transporter family"/>
    <property type="match status" value="1"/>
</dbReference>
<dbReference type="Pfam" id="PF01103">
    <property type="entry name" value="Omp85"/>
    <property type="match status" value="1"/>
</dbReference>
<name>Q86ZP2_FLAVE</name>
<feature type="domain" description="Bacterial surface antigen (D15)" evidence="3">
    <location>
        <begin position="30"/>
        <end position="209"/>
    </location>
</feature>
<accession>Q86ZP2</accession>
<sequence>MQKLFNVDYQSGGLFDKENVAGRYGYFVAGLGMSFTYDNRNNAFSPDKGHFAQIYFNHFDKYLGSDIIYTNVVVDLRTYMRIYKKQVLALQAYSFNNFSDQVPIRSLAALGGSGSMRGYYSGRYRDNDLLVFQAEYRVPVYGRFGLVGFANTGDVGHTVSDYSLKDLKYSFGGGLRFALNKSEKLNLRLDYGTSFNGNNGLYFQLGEAF</sequence>